<evidence type="ECO:0000256" key="3">
    <source>
        <dbReference type="ARBA" id="ARBA00013079"/>
    </source>
</evidence>
<dbReference type="GO" id="GO:0018822">
    <property type="term" value="F:nitrile hydratase activity"/>
    <property type="evidence" value="ECO:0007669"/>
    <property type="project" value="UniProtKB-EC"/>
</dbReference>
<dbReference type="Gene3D" id="1.10.472.20">
    <property type="entry name" value="Nitrile hydratase, beta subunit"/>
    <property type="match status" value="1"/>
</dbReference>
<comment type="similarity">
    <text evidence="2">Belongs to the nitrile hydratase subunit beta family.</text>
</comment>
<sequence length="246" mass="27561">MRLQHFIGGLEGLSGPLDFDKRVFVEDWEKRIFGIHVAMMALSTHLAEALPGYPIADVPTTFREKWTWAHLRTGAEGMDPFDYFRFRYYEKWLGGISQFLSDKGYLAETEMAAAPGGLTPRATAREARAAIDDQVLDYLRRGDSPRRGRARPRFAPGDKVCIADAPAGAHTRLPGYLRNRIGTVRRCYEGEYCYFVHTGDGIGDPMPIYIVGFTPGELWGDGAEPGASTLYADLFEAYLKPVEENQ</sequence>
<dbReference type="Proteomes" id="UP000062255">
    <property type="component" value="Chromosome"/>
</dbReference>
<feature type="domain" description="Nitrile hydratase beta subunit-like N-terminal" evidence="7">
    <location>
        <begin position="1"/>
        <end position="118"/>
    </location>
</feature>
<comment type="catalytic activity">
    <reaction evidence="5">
        <text>an aliphatic primary amide = an aliphatic nitrile + H2O</text>
        <dbReference type="Rhea" id="RHEA:12673"/>
        <dbReference type="ChEBI" id="CHEBI:15377"/>
        <dbReference type="ChEBI" id="CHEBI:65285"/>
        <dbReference type="ChEBI" id="CHEBI:80291"/>
        <dbReference type="EC" id="4.2.1.84"/>
    </reaction>
</comment>
<evidence type="ECO:0000259" key="7">
    <source>
        <dbReference type="Pfam" id="PF21006"/>
    </source>
</evidence>
<protein>
    <recommendedName>
        <fullName evidence="3">nitrile hydratase</fullName>
        <ecNumber evidence="3">4.2.1.84</ecNumber>
    </recommendedName>
</protein>
<evidence type="ECO:0000259" key="6">
    <source>
        <dbReference type="Pfam" id="PF02211"/>
    </source>
</evidence>
<dbReference type="EC" id="4.2.1.84" evidence="3"/>
<dbReference type="RefSeq" id="WP_049748632.1">
    <property type="nucleotide sequence ID" value="NZ_CP012150.1"/>
</dbReference>
<dbReference type="STRING" id="134601.AFA91_08835"/>
<dbReference type="NCBIfam" id="TIGR03888">
    <property type="entry name" value="nitrile_beta"/>
    <property type="match status" value="1"/>
</dbReference>
<dbReference type="SUPFAM" id="SSF50090">
    <property type="entry name" value="Electron transport accessory proteins"/>
    <property type="match status" value="1"/>
</dbReference>
<dbReference type="EMBL" id="CP012150">
    <property type="protein sequence ID" value="AKS36205.1"/>
    <property type="molecule type" value="Genomic_DNA"/>
</dbReference>
<keyword evidence="4" id="KW-0456">Lyase</keyword>
<evidence type="ECO:0000313" key="8">
    <source>
        <dbReference type="EMBL" id="AKS36205.1"/>
    </source>
</evidence>
<proteinExistence type="inferred from homology"/>
<dbReference type="InterPro" id="IPR003168">
    <property type="entry name" value="Nitrile_hydratase_bsu"/>
</dbReference>
<evidence type="ECO:0000256" key="5">
    <source>
        <dbReference type="ARBA" id="ARBA00044877"/>
    </source>
</evidence>
<accession>A0A0K0XFM8</accession>
<dbReference type="InterPro" id="IPR042262">
    <property type="entry name" value="CN_hydtase_beta_C"/>
</dbReference>
<dbReference type="PATRIC" id="fig|134601.6.peg.1835"/>
<dbReference type="Pfam" id="PF02211">
    <property type="entry name" value="NHase_beta_C"/>
    <property type="match status" value="1"/>
</dbReference>
<dbReference type="Gene3D" id="2.30.30.50">
    <property type="match status" value="1"/>
</dbReference>
<dbReference type="InterPro" id="IPR008990">
    <property type="entry name" value="Elect_transpt_acc-like_dom_sf"/>
</dbReference>
<comment type="function">
    <text evidence="1">NHase catalyzes the hydration of various nitrile compounds to the corresponding amides.</text>
</comment>
<feature type="domain" description="Nitrile hydratase beta subunit" evidence="6">
    <location>
        <begin position="146"/>
        <end position="240"/>
    </location>
</feature>
<name>A0A0K0XFM8_MYCGD</name>
<dbReference type="KEGG" id="mgo:AFA91_08835"/>
<dbReference type="Pfam" id="PF21006">
    <property type="entry name" value="NHase_beta_N"/>
    <property type="match status" value="1"/>
</dbReference>
<dbReference type="AlphaFoldDB" id="A0A0K0XFM8"/>
<dbReference type="OrthoDB" id="3478924at2"/>
<reference evidence="8 9" key="1">
    <citation type="submission" date="2015-07" db="EMBL/GenBank/DDBJ databases">
        <title>Complete genome sequence of Mycobacterium goodii X7B, a facultative thermophilic biodesulfurizing bacterium.</title>
        <authorList>
            <person name="Yu B."/>
            <person name="Li F."/>
            <person name="Xu P."/>
        </authorList>
    </citation>
    <scope>NUCLEOTIDE SEQUENCE [LARGE SCALE GENOMIC DNA]</scope>
    <source>
        <strain evidence="8 9">X7B</strain>
    </source>
</reference>
<dbReference type="GO" id="GO:0046914">
    <property type="term" value="F:transition metal ion binding"/>
    <property type="evidence" value="ECO:0007669"/>
    <property type="project" value="InterPro"/>
</dbReference>
<evidence type="ECO:0000256" key="4">
    <source>
        <dbReference type="ARBA" id="ARBA00023239"/>
    </source>
</evidence>
<evidence type="ECO:0000256" key="1">
    <source>
        <dbReference type="ARBA" id="ARBA00004042"/>
    </source>
</evidence>
<organism evidence="8 9">
    <name type="scientific">Mycolicibacterium goodii</name>
    <name type="common">Mycobacterium goodii</name>
    <dbReference type="NCBI Taxonomy" id="134601"/>
    <lineage>
        <taxon>Bacteria</taxon>
        <taxon>Bacillati</taxon>
        <taxon>Actinomycetota</taxon>
        <taxon>Actinomycetes</taxon>
        <taxon>Mycobacteriales</taxon>
        <taxon>Mycobacteriaceae</taxon>
        <taxon>Mycolicibacterium</taxon>
    </lineage>
</organism>
<dbReference type="InterPro" id="IPR049054">
    <property type="entry name" value="CN_hydtase_beta-like_N"/>
</dbReference>
<dbReference type="InterPro" id="IPR024690">
    <property type="entry name" value="CN_hydtase_beta_dom_C"/>
</dbReference>
<evidence type="ECO:0000313" key="9">
    <source>
        <dbReference type="Proteomes" id="UP000062255"/>
    </source>
</evidence>
<evidence type="ECO:0000256" key="2">
    <source>
        <dbReference type="ARBA" id="ARBA00009098"/>
    </source>
</evidence>
<gene>
    <name evidence="8" type="ORF">AFA91_08835</name>
</gene>